<protein>
    <submittedName>
        <fullName evidence="1">Aerolysin</fullName>
    </submittedName>
</protein>
<comment type="caution">
    <text evidence="1">The sequence shown here is derived from an EMBL/GenBank/DDBJ whole genome shotgun (WGS) entry which is preliminary data.</text>
</comment>
<keyword evidence="2" id="KW-1185">Reference proteome</keyword>
<reference evidence="1" key="1">
    <citation type="journal article" date="2023" name="PLoS Negl. Trop. Dis.">
        <title>A genome sequence for Biomphalaria pfeifferi, the major vector snail for the human-infecting parasite Schistosoma mansoni.</title>
        <authorList>
            <person name="Bu L."/>
            <person name="Lu L."/>
            <person name="Laidemitt M.R."/>
            <person name="Zhang S.M."/>
            <person name="Mutuku M."/>
            <person name="Mkoji G."/>
            <person name="Steinauer M."/>
            <person name="Loker E.S."/>
        </authorList>
    </citation>
    <scope>NUCLEOTIDE SEQUENCE</scope>
    <source>
        <strain evidence="1">KasaAsao</strain>
    </source>
</reference>
<accession>A0AAD8BD99</accession>
<reference evidence="1" key="2">
    <citation type="submission" date="2023-04" db="EMBL/GenBank/DDBJ databases">
        <authorList>
            <person name="Bu L."/>
            <person name="Lu L."/>
            <person name="Laidemitt M.R."/>
            <person name="Zhang S.M."/>
            <person name="Mutuku M."/>
            <person name="Mkoji G."/>
            <person name="Steinauer M."/>
            <person name="Loker E.S."/>
        </authorList>
    </citation>
    <scope>NUCLEOTIDE SEQUENCE</scope>
    <source>
        <strain evidence="1">KasaAsao</strain>
        <tissue evidence="1">Whole Snail</tissue>
    </source>
</reference>
<feature type="non-terminal residue" evidence="1">
    <location>
        <position position="91"/>
    </location>
</feature>
<name>A0AAD8BD99_BIOPF</name>
<organism evidence="1 2">
    <name type="scientific">Biomphalaria pfeifferi</name>
    <name type="common">Bloodfluke planorb</name>
    <name type="synonym">Freshwater snail</name>
    <dbReference type="NCBI Taxonomy" id="112525"/>
    <lineage>
        <taxon>Eukaryota</taxon>
        <taxon>Metazoa</taxon>
        <taxon>Spiralia</taxon>
        <taxon>Lophotrochozoa</taxon>
        <taxon>Mollusca</taxon>
        <taxon>Gastropoda</taxon>
        <taxon>Heterobranchia</taxon>
        <taxon>Euthyneura</taxon>
        <taxon>Panpulmonata</taxon>
        <taxon>Hygrophila</taxon>
        <taxon>Lymnaeoidea</taxon>
        <taxon>Planorbidae</taxon>
        <taxon>Biomphalaria</taxon>
    </lineage>
</organism>
<dbReference type="AlphaFoldDB" id="A0AAD8BD99"/>
<dbReference type="Proteomes" id="UP001233172">
    <property type="component" value="Unassembled WGS sequence"/>
</dbReference>
<proteinExistence type="predicted"/>
<dbReference type="EMBL" id="JASAOG010000094">
    <property type="protein sequence ID" value="KAK0052495.1"/>
    <property type="molecule type" value="Genomic_DNA"/>
</dbReference>
<evidence type="ECO:0000313" key="1">
    <source>
        <dbReference type="EMBL" id="KAK0052495.1"/>
    </source>
</evidence>
<sequence length="91" mass="10499">MFQKYPDARRIINRLTDETQYEFTLNGRLEFVEGTDASVVWEKVNITKRDVLVNEDTTKSTHPYVAKSGLLDKPAKVQYPEVQISIKEPVV</sequence>
<evidence type="ECO:0000313" key="2">
    <source>
        <dbReference type="Proteomes" id="UP001233172"/>
    </source>
</evidence>
<gene>
    <name evidence="1" type="ORF">Bpfe_018079</name>
</gene>